<keyword evidence="5 9" id="KW-0067">ATP-binding</keyword>
<evidence type="ECO:0000259" key="8">
    <source>
        <dbReference type="PROSITE" id="PS50893"/>
    </source>
</evidence>
<dbReference type="PANTHER" id="PTHR42788">
    <property type="entry name" value="TAURINE IMPORT ATP-BINDING PROTEIN-RELATED"/>
    <property type="match status" value="1"/>
</dbReference>
<keyword evidence="9" id="KW-0378">Hydrolase</keyword>
<evidence type="ECO:0000256" key="1">
    <source>
        <dbReference type="ARBA" id="ARBA00005417"/>
    </source>
</evidence>
<dbReference type="Proteomes" id="UP001241472">
    <property type="component" value="Unassembled WGS sequence"/>
</dbReference>
<dbReference type="PANTHER" id="PTHR42788:SF17">
    <property type="entry name" value="ALIPHATIC SULFONATES IMPORT ATP-BINDING PROTEIN SSUB"/>
    <property type="match status" value="1"/>
</dbReference>
<dbReference type="GO" id="GO:0016787">
    <property type="term" value="F:hydrolase activity"/>
    <property type="evidence" value="ECO:0007669"/>
    <property type="project" value="UniProtKB-KW"/>
</dbReference>
<dbReference type="InterPro" id="IPR003439">
    <property type="entry name" value="ABC_transporter-like_ATP-bd"/>
</dbReference>
<evidence type="ECO:0000313" key="9">
    <source>
        <dbReference type="EMBL" id="MDP9837880.1"/>
    </source>
</evidence>
<dbReference type="InterPro" id="IPR017871">
    <property type="entry name" value="ABC_transporter-like_CS"/>
</dbReference>
<evidence type="ECO:0000256" key="5">
    <source>
        <dbReference type="ARBA" id="ARBA00022840"/>
    </source>
</evidence>
<dbReference type="EC" id="3.6.3.-" evidence="9"/>
<dbReference type="Gene3D" id="3.40.50.300">
    <property type="entry name" value="P-loop containing nucleotide triphosphate hydrolases"/>
    <property type="match status" value="1"/>
</dbReference>
<dbReference type="SMART" id="SM00382">
    <property type="entry name" value="AAA"/>
    <property type="match status" value="1"/>
</dbReference>
<dbReference type="InterPro" id="IPR027417">
    <property type="entry name" value="P-loop_NTPase"/>
</dbReference>
<keyword evidence="10" id="KW-1185">Reference proteome</keyword>
<sequence length="285" mass="30844">MPVSSYLHPTAMVWDAFELQERAYFPDGTEVRPIAEPPVLPKAPAGLRLRGVEKAFGDNRVLRGIDLDVPAGQFVAIVGKSGCGKSTLLRLLVGLDEPTGGEIDFIDDGGDRVAPDARIVFQEPRLLPWFSVADNVAVGLGDGVPKAFARREAELVLEEVQLSEKAKEWPAKLSGGQRQRVALARALVSRPGLLALDEPLGALDALTRISMQQLLTRVWRELGFTAVLVTHDVTEAVHLADRVIVLDEGQVTLDLAVPQPHPRHHGDPELALLEGRLLAAVLGES</sequence>
<dbReference type="GO" id="GO:0005524">
    <property type="term" value="F:ATP binding"/>
    <property type="evidence" value="ECO:0007669"/>
    <property type="project" value="UniProtKB-KW"/>
</dbReference>
<evidence type="ECO:0000313" key="10">
    <source>
        <dbReference type="Proteomes" id="UP001241472"/>
    </source>
</evidence>
<comment type="caution">
    <text evidence="9">The sequence shown here is derived from an EMBL/GenBank/DDBJ whole genome shotgun (WGS) entry which is preliminary data.</text>
</comment>
<evidence type="ECO:0000256" key="2">
    <source>
        <dbReference type="ARBA" id="ARBA00022448"/>
    </source>
</evidence>
<keyword evidence="6" id="KW-1278">Translocase</keyword>
<dbReference type="CDD" id="cd03293">
    <property type="entry name" value="ABC_NrtD_SsuB_transporters"/>
    <property type="match status" value="1"/>
</dbReference>
<dbReference type="RefSeq" id="WP_306835333.1">
    <property type="nucleotide sequence ID" value="NZ_JAUSRF010000008.1"/>
</dbReference>
<protein>
    <submittedName>
        <fullName evidence="9">Sulfonate transport system ATP-binding protein</fullName>
        <ecNumber evidence="9">3.6.3.-</ecNumber>
    </submittedName>
</protein>
<feature type="domain" description="ABC transporter" evidence="8">
    <location>
        <begin position="47"/>
        <end position="273"/>
    </location>
</feature>
<gene>
    <name evidence="9" type="ORF">J2T09_002640</name>
</gene>
<comment type="similarity">
    <text evidence="1">Belongs to the ABC transporter superfamily.</text>
</comment>
<proteinExistence type="inferred from homology"/>
<keyword evidence="3" id="KW-1003">Cell membrane</keyword>
<keyword evidence="4" id="KW-0547">Nucleotide-binding</keyword>
<evidence type="ECO:0000256" key="4">
    <source>
        <dbReference type="ARBA" id="ARBA00022741"/>
    </source>
</evidence>
<reference evidence="9 10" key="1">
    <citation type="submission" date="2023-07" db="EMBL/GenBank/DDBJ databases">
        <title>Sorghum-associated microbial communities from plants grown in Nebraska, USA.</title>
        <authorList>
            <person name="Schachtman D."/>
        </authorList>
    </citation>
    <scope>NUCLEOTIDE SEQUENCE [LARGE SCALE GENOMIC DNA]</scope>
    <source>
        <strain evidence="9 10">DS1307</strain>
    </source>
</reference>
<evidence type="ECO:0000256" key="6">
    <source>
        <dbReference type="ARBA" id="ARBA00022967"/>
    </source>
</evidence>
<dbReference type="PROSITE" id="PS00211">
    <property type="entry name" value="ABC_TRANSPORTER_1"/>
    <property type="match status" value="1"/>
</dbReference>
<name>A0ABT9PTU2_9HYPH</name>
<evidence type="ECO:0000256" key="3">
    <source>
        <dbReference type="ARBA" id="ARBA00022475"/>
    </source>
</evidence>
<keyword evidence="2" id="KW-0813">Transport</keyword>
<dbReference type="PROSITE" id="PS50893">
    <property type="entry name" value="ABC_TRANSPORTER_2"/>
    <property type="match status" value="1"/>
</dbReference>
<dbReference type="EMBL" id="JAUSRF010000008">
    <property type="protein sequence ID" value="MDP9837880.1"/>
    <property type="molecule type" value="Genomic_DNA"/>
</dbReference>
<dbReference type="Pfam" id="PF00005">
    <property type="entry name" value="ABC_tran"/>
    <property type="match status" value="1"/>
</dbReference>
<dbReference type="InterPro" id="IPR003593">
    <property type="entry name" value="AAA+_ATPase"/>
</dbReference>
<organism evidence="9 10">
    <name type="scientific">Neorhizobium huautlense</name>
    <dbReference type="NCBI Taxonomy" id="67774"/>
    <lineage>
        <taxon>Bacteria</taxon>
        <taxon>Pseudomonadati</taxon>
        <taxon>Pseudomonadota</taxon>
        <taxon>Alphaproteobacteria</taxon>
        <taxon>Hyphomicrobiales</taxon>
        <taxon>Rhizobiaceae</taxon>
        <taxon>Rhizobium/Agrobacterium group</taxon>
        <taxon>Neorhizobium</taxon>
    </lineage>
</organism>
<evidence type="ECO:0000256" key="7">
    <source>
        <dbReference type="ARBA" id="ARBA00023136"/>
    </source>
</evidence>
<keyword evidence="7" id="KW-0472">Membrane</keyword>
<accession>A0ABT9PTU2</accession>
<dbReference type="InterPro" id="IPR050166">
    <property type="entry name" value="ABC_transporter_ATP-bind"/>
</dbReference>
<dbReference type="SUPFAM" id="SSF52540">
    <property type="entry name" value="P-loop containing nucleoside triphosphate hydrolases"/>
    <property type="match status" value="1"/>
</dbReference>